<feature type="region of interest" description="Disordered" evidence="1">
    <location>
        <begin position="1"/>
        <end position="22"/>
    </location>
</feature>
<comment type="caution">
    <text evidence="2">The sequence shown here is derived from an EMBL/GenBank/DDBJ whole genome shotgun (WGS) entry which is preliminary data.</text>
</comment>
<sequence length="831" mass="91597">MKLLSSLTPVPPQDGGNKDSMSFESLELVENPDSPLNSKSLPLTLEDCVGYMKKLPLRAPNADSKKPSTIADMINILSETSAAVNFERQRMKSNNNDNRREGEPDKMFDYSGELMEAQLSLTKDRISHSKAPGVLGHVVKPGFISFYSMNGKTYAVAEGRWWLMKNPIKAHWFKDAKNQTLDDDFITVGQVRIVRVLPGEVGLIREQGTEVLLDVGTHVFNSGIVSVQGKVKYDELKNFNHGRYHYLRVDRGYFARVWAVVMIDGMETVVPRLLGQGTHYIANHMFKFDGFSKVSDPVIAHGSIHKVNVVKGKIAKCVQDTTSRLLGEGEHTIESTDFHVVGFEDIMKSHCIQHGTITILRVTKGKVALAWKDNDPIFITEPGLYEFDSADFSFDSFRDAEERLIQLGAKKIVQVQTGRVGVTYDNGVLKVLRNGTHEIDSATHIVHRFLSIQEKSIRLATLSGNEKLARSMKRSQAGKQSDASAKPNKPKQGVSDLINDLIVDDKDADLTICETKDLVKVGIRADVFYSISDPEKCILKIDTDELEDLVRETAIATLTNIIRSTALNQIAQSNSVSAGGLAGRVAEDLKESKEVAAASVSVKQPAGKIEVEVDGNAPPASAPMAEFFDKTHDEFMSKLHDDFQLRYGVNISNIRIEAFKIMDDDLAEQISKHALTTAQIENEMANLEGMSLISTQKERTSAEVKNISALADAVAKKTTADAENQRMIDQAMAEGEALRIKAKAEAESIKLKAEAEAERAEMISRTDLGKQEALLSIYSDMVVKSNSGVEKIIYLDPSVNKDSPFALSSMQNLNNDLHALTKLGIAANGTN</sequence>
<evidence type="ECO:0000313" key="2">
    <source>
        <dbReference type="EMBL" id="KAK1734068.1"/>
    </source>
</evidence>
<organism evidence="2 3">
    <name type="scientific">Skeletonema marinoi</name>
    <dbReference type="NCBI Taxonomy" id="267567"/>
    <lineage>
        <taxon>Eukaryota</taxon>
        <taxon>Sar</taxon>
        <taxon>Stramenopiles</taxon>
        <taxon>Ochrophyta</taxon>
        <taxon>Bacillariophyta</taxon>
        <taxon>Coscinodiscophyceae</taxon>
        <taxon>Thalassiosirophycidae</taxon>
        <taxon>Thalassiosirales</taxon>
        <taxon>Skeletonemataceae</taxon>
        <taxon>Skeletonema</taxon>
        <taxon>Skeletonema marinoi-dohrnii complex</taxon>
    </lineage>
</organism>
<accession>A0AAD9D5X2</accession>
<protein>
    <recommendedName>
        <fullName evidence="4">Band 7 domain-containing protein</fullName>
    </recommendedName>
</protein>
<dbReference type="InterPro" id="IPR036013">
    <property type="entry name" value="Band_7/SPFH_dom_sf"/>
</dbReference>
<dbReference type="AlphaFoldDB" id="A0AAD9D5X2"/>
<feature type="region of interest" description="Disordered" evidence="1">
    <location>
        <begin position="470"/>
        <end position="492"/>
    </location>
</feature>
<gene>
    <name evidence="2" type="ORF">QTG54_015326</name>
</gene>
<keyword evidence="3" id="KW-1185">Reference proteome</keyword>
<evidence type="ECO:0000256" key="1">
    <source>
        <dbReference type="SAM" id="MobiDB-lite"/>
    </source>
</evidence>
<dbReference type="Proteomes" id="UP001224775">
    <property type="component" value="Unassembled WGS sequence"/>
</dbReference>
<name>A0AAD9D5X2_9STRA</name>
<proteinExistence type="predicted"/>
<dbReference type="EMBL" id="JATAAI010000042">
    <property type="protein sequence ID" value="KAK1734068.1"/>
    <property type="molecule type" value="Genomic_DNA"/>
</dbReference>
<dbReference type="Gene3D" id="3.30.479.30">
    <property type="entry name" value="Band 7 domain"/>
    <property type="match status" value="1"/>
</dbReference>
<reference evidence="2" key="1">
    <citation type="submission" date="2023-06" db="EMBL/GenBank/DDBJ databases">
        <title>Survivors Of The Sea: Transcriptome response of Skeletonema marinoi to long-term dormancy.</title>
        <authorList>
            <person name="Pinder M.I.M."/>
            <person name="Kourtchenko O."/>
            <person name="Robertson E.K."/>
            <person name="Larsson T."/>
            <person name="Maumus F."/>
            <person name="Osuna-Cruz C.M."/>
            <person name="Vancaester E."/>
            <person name="Stenow R."/>
            <person name="Vandepoele K."/>
            <person name="Ploug H."/>
            <person name="Bruchert V."/>
            <person name="Godhe A."/>
            <person name="Topel M."/>
        </authorList>
    </citation>
    <scope>NUCLEOTIDE SEQUENCE</scope>
    <source>
        <strain evidence="2">R05AC</strain>
    </source>
</reference>
<evidence type="ECO:0008006" key="4">
    <source>
        <dbReference type="Google" id="ProtNLM"/>
    </source>
</evidence>
<evidence type="ECO:0000313" key="3">
    <source>
        <dbReference type="Proteomes" id="UP001224775"/>
    </source>
</evidence>